<protein>
    <submittedName>
        <fullName evidence="3">Glycosyl transferase family group 2</fullName>
    </submittedName>
</protein>
<dbReference type="STRING" id="1073996.SAMN05444271_12147"/>
<dbReference type="SUPFAM" id="SSF53448">
    <property type="entry name" value="Nucleotide-diphospho-sugar transferases"/>
    <property type="match status" value="1"/>
</dbReference>
<dbReference type="KEGG" id="hae:halTADL_1366"/>
<feature type="transmembrane region" description="Helical" evidence="1">
    <location>
        <begin position="306"/>
        <end position="327"/>
    </location>
</feature>
<dbReference type="EMBL" id="FNYR01000021">
    <property type="protein sequence ID" value="SEJ10641.1"/>
    <property type="molecule type" value="Genomic_DNA"/>
</dbReference>
<dbReference type="GO" id="GO:0019187">
    <property type="term" value="F:beta-1,4-mannosyltransferase activity"/>
    <property type="evidence" value="ECO:0007669"/>
    <property type="project" value="InterPro"/>
</dbReference>
<evidence type="ECO:0000313" key="3">
    <source>
        <dbReference type="EMBL" id="SEJ10641.1"/>
    </source>
</evidence>
<dbReference type="RefSeq" id="WP_089673179.1">
    <property type="nucleotide sequence ID" value="NZ_CP024845.1"/>
</dbReference>
<dbReference type="PANTHER" id="PTHR16779:SF1">
    <property type="entry name" value="BETA-1,4-MANNOSYLTRANSFERASE EGH"/>
    <property type="match status" value="1"/>
</dbReference>
<keyword evidence="4" id="KW-1185">Reference proteome</keyword>
<gene>
    <name evidence="3" type="ORF">SAMN05444271_12147</name>
</gene>
<dbReference type="InterPro" id="IPR029044">
    <property type="entry name" value="Nucleotide-diphossugar_trans"/>
</dbReference>
<keyword evidence="1" id="KW-0472">Membrane</keyword>
<feature type="transmembrane region" description="Helical" evidence="1">
    <location>
        <begin position="275"/>
        <end position="294"/>
    </location>
</feature>
<sequence length="415" mass="47425">MLSTTSVILVTLWSIFILYSTSVLFWLFEAGILARNQIVSTDELVYGHEDVQVRILTVGAEEVVQATVNSIPEGVTDIRVIAERDIQIEGATVHVVPEEFQCNATHKGRALEWARQNVPCTQEFILYLDEDTIVQQFTGLPDADVIQITEMPIFTGSWIAYLSETFRIGYQYEQRAFGRFKFPLYAWGGGIAIRKSLEDEITWDAKTITEDTNFVWRAIKERGDIDFRVLNFKFRNQAPPTIRGMFRQRRRWFSGTQHSSNILPRRYRAFLSFRMIAWALSPVIPFISLFLYFFPQYVPQPRAYLLGSLVAFAMLFVITFVGVIVYIKHERITLLALPLTPLLVVLNTFGALWGWIAPIQTFAVTEKVAPKIQKVLPSELEQINPWLKEGDLENHDGETELIADGGFDEIPSSGE</sequence>
<feature type="transmembrane region" description="Helical" evidence="1">
    <location>
        <begin position="6"/>
        <end position="28"/>
    </location>
</feature>
<accession>A0A2H4Q198</accession>
<dbReference type="GeneID" id="35002175"/>
<name>A0A1H6W0Z8_9EURY</name>
<reference evidence="3 4" key="1">
    <citation type="submission" date="2016-10" db="EMBL/GenBank/DDBJ databases">
        <authorList>
            <person name="de Groot N.N."/>
        </authorList>
    </citation>
    <scope>NUCLEOTIDE SEQUENCE [LARGE SCALE GENOMIC DNA]</scope>
    <source>
        <strain evidence="3 4">DSM 22187</strain>
    </source>
</reference>
<dbReference type="InterPro" id="IPR027389">
    <property type="entry name" value="B_mannosylTrfase_Bre-3/Egh"/>
</dbReference>
<keyword evidence="1" id="KW-1133">Transmembrane helix</keyword>
<dbReference type="InterPro" id="IPR001173">
    <property type="entry name" value="Glyco_trans_2-like"/>
</dbReference>
<dbReference type="OrthoDB" id="55818at2157"/>
<feature type="domain" description="Glycosyltransferase 2-like" evidence="2">
    <location>
        <begin position="124"/>
        <end position="316"/>
    </location>
</feature>
<proteinExistence type="predicted"/>
<evidence type="ECO:0000256" key="1">
    <source>
        <dbReference type="SAM" id="Phobius"/>
    </source>
</evidence>
<keyword evidence="3" id="KW-0808">Transferase</keyword>
<dbReference type="Proteomes" id="UP000198888">
    <property type="component" value="Unassembled WGS sequence"/>
</dbReference>
<organism evidence="3 4">
    <name type="scientific">Halohasta litchfieldiae</name>
    <dbReference type="NCBI Taxonomy" id="1073996"/>
    <lineage>
        <taxon>Archaea</taxon>
        <taxon>Methanobacteriati</taxon>
        <taxon>Methanobacteriota</taxon>
        <taxon>Stenosarchaea group</taxon>
        <taxon>Halobacteria</taxon>
        <taxon>Halobacteriales</taxon>
        <taxon>Haloferacaceae</taxon>
        <taxon>Halohasta</taxon>
    </lineage>
</organism>
<dbReference type="GO" id="GO:0005737">
    <property type="term" value="C:cytoplasm"/>
    <property type="evidence" value="ECO:0007669"/>
    <property type="project" value="TreeGrafter"/>
</dbReference>
<accession>A0A1H6W0Z8</accession>
<dbReference type="AlphaFoldDB" id="A0A1H6W0Z8"/>
<dbReference type="PANTHER" id="PTHR16779">
    <property type="entry name" value="BETA-1,4-MANNOSYLTRANSFERASE EGH"/>
    <property type="match status" value="1"/>
</dbReference>
<dbReference type="Pfam" id="PF13632">
    <property type="entry name" value="Glyco_trans_2_3"/>
    <property type="match status" value="1"/>
</dbReference>
<evidence type="ECO:0000313" key="4">
    <source>
        <dbReference type="Proteomes" id="UP000198888"/>
    </source>
</evidence>
<keyword evidence="1" id="KW-0812">Transmembrane</keyword>
<feature type="transmembrane region" description="Helical" evidence="1">
    <location>
        <begin position="334"/>
        <end position="356"/>
    </location>
</feature>
<evidence type="ECO:0000259" key="2">
    <source>
        <dbReference type="Pfam" id="PF13632"/>
    </source>
</evidence>